<dbReference type="RefSeq" id="WP_166950522.1">
    <property type="nucleotide sequence ID" value="NZ_JAARLZ010000010.1"/>
</dbReference>
<dbReference type="PROSITE" id="PS50293">
    <property type="entry name" value="TPR_REGION"/>
    <property type="match status" value="1"/>
</dbReference>
<keyword evidence="2 3" id="KW-0802">TPR repeat</keyword>
<evidence type="ECO:0000256" key="2">
    <source>
        <dbReference type="ARBA" id="ARBA00022803"/>
    </source>
</evidence>
<dbReference type="SMART" id="SM00028">
    <property type="entry name" value="TPR"/>
    <property type="match status" value="1"/>
</dbReference>
<dbReference type="SUPFAM" id="SSF48452">
    <property type="entry name" value="TPR-like"/>
    <property type="match status" value="1"/>
</dbReference>
<dbReference type="PANTHER" id="PTHR46825">
    <property type="entry name" value="D-ALANYL-D-ALANINE-CARBOXYPEPTIDASE/ENDOPEPTIDASE AMPH"/>
    <property type="match status" value="1"/>
</dbReference>
<dbReference type="Pfam" id="PF07719">
    <property type="entry name" value="TPR_2"/>
    <property type="match status" value="1"/>
</dbReference>
<sequence length="460" mass="50294">MDTVFQTLGRKFVDADLSDGLSLAVVKDGKTWFYNFGSKVRGSQQAATEQTAYEIASITKVFTSLILAHAVLEGKIDPNADIRKYLPPGYPQLAYGDTPVTVLQLANTTSALPDNLPDISKELAGLPQEKIPGRIHDSWNGYTSEKFLADLKQARIDRKPGTEPRHSNVAAELLGIVLERAYGDSYANLLSQYVEKPLGMRRGTDEQASAMATGYDEKHAVMPPLRSEIIMPAGGLRYSTADMAKFLAGQLAAKDPAIALSQKATWGDANSFAIGYNWILDRTIDGSRHLRTSGGSFGFSSYIEMYPDKGYGIVLFANRSGQAQNQLRALADAAFKQIFGTPAVLTALHDALEKDDYRHVGNVVTGVRRNYPGMNLTEAMINQWGYSLLSAKRNAQAIAMFVYNTQQWPKSANAFDSLGEAYENAGNKDKAITSYRKSLALNPSNEHATNRLKALGDSSK</sequence>
<dbReference type="Gene3D" id="3.40.710.10">
    <property type="entry name" value="DD-peptidase/beta-lactamase superfamily"/>
    <property type="match status" value="1"/>
</dbReference>
<organism evidence="5 6">
    <name type="scientific">Luteibacter anthropi</name>
    <dbReference type="NCBI Taxonomy" id="564369"/>
    <lineage>
        <taxon>Bacteria</taxon>
        <taxon>Pseudomonadati</taxon>
        <taxon>Pseudomonadota</taxon>
        <taxon>Gammaproteobacteria</taxon>
        <taxon>Lysobacterales</taxon>
        <taxon>Rhodanobacteraceae</taxon>
        <taxon>Luteibacter</taxon>
    </lineage>
</organism>
<feature type="repeat" description="TPR" evidence="3">
    <location>
        <begin position="412"/>
        <end position="445"/>
    </location>
</feature>
<evidence type="ECO:0000313" key="6">
    <source>
        <dbReference type="Proteomes" id="UP000490980"/>
    </source>
</evidence>
<name>A0A7X5UCQ1_9GAMM</name>
<keyword evidence="5" id="KW-0378">Hydrolase</keyword>
<reference evidence="5 6" key="1">
    <citation type="submission" date="2020-03" db="EMBL/GenBank/DDBJ databases">
        <authorList>
            <person name="Lai Q."/>
        </authorList>
    </citation>
    <scope>NUCLEOTIDE SEQUENCE [LARGE SCALE GENOMIC DNA]</scope>
    <source>
        <strain evidence="5 6">CCUG 25036</strain>
    </source>
</reference>
<dbReference type="InterPro" id="IPR001466">
    <property type="entry name" value="Beta-lactam-related"/>
</dbReference>
<accession>A0A7X5UCQ1</accession>
<dbReference type="AlphaFoldDB" id="A0A7X5UCQ1"/>
<evidence type="ECO:0000259" key="4">
    <source>
        <dbReference type="Pfam" id="PF00144"/>
    </source>
</evidence>
<comment type="caution">
    <text evidence="5">The sequence shown here is derived from an EMBL/GenBank/DDBJ whole genome shotgun (WGS) entry which is preliminary data.</text>
</comment>
<dbReference type="EMBL" id="JAARLZ010000010">
    <property type="protein sequence ID" value="NII08096.1"/>
    <property type="molecule type" value="Genomic_DNA"/>
</dbReference>
<dbReference type="InterPro" id="IPR019734">
    <property type="entry name" value="TPR_rpt"/>
</dbReference>
<dbReference type="Pfam" id="PF00144">
    <property type="entry name" value="Beta-lactamase"/>
    <property type="match status" value="1"/>
</dbReference>
<dbReference type="InterPro" id="IPR013105">
    <property type="entry name" value="TPR_2"/>
</dbReference>
<evidence type="ECO:0000313" key="5">
    <source>
        <dbReference type="EMBL" id="NII08096.1"/>
    </source>
</evidence>
<feature type="domain" description="Beta-lactamase-related" evidence="4">
    <location>
        <begin position="19"/>
        <end position="326"/>
    </location>
</feature>
<keyword evidence="1" id="KW-0677">Repeat</keyword>
<evidence type="ECO:0000256" key="3">
    <source>
        <dbReference type="PROSITE-ProRule" id="PRU00339"/>
    </source>
</evidence>
<proteinExistence type="predicted"/>
<dbReference type="SUPFAM" id="SSF56601">
    <property type="entry name" value="beta-lactamase/transpeptidase-like"/>
    <property type="match status" value="1"/>
</dbReference>
<dbReference type="PROSITE" id="PS50005">
    <property type="entry name" value="TPR"/>
    <property type="match status" value="1"/>
</dbReference>
<gene>
    <name evidence="5" type="ORF">HBF25_17055</name>
</gene>
<dbReference type="GO" id="GO:0016787">
    <property type="term" value="F:hydrolase activity"/>
    <property type="evidence" value="ECO:0007669"/>
    <property type="project" value="UniProtKB-KW"/>
</dbReference>
<dbReference type="InterPro" id="IPR011990">
    <property type="entry name" value="TPR-like_helical_dom_sf"/>
</dbReference>
<dbReference type="InterPro" id="IPR012338">
    <property type="entry name" value="Beta-lactam/transpept-like"/>
</dbReference>
<dbReference type="Gene3D" id="1.25.40.10">
    <property type="entry name" value="Tetratricopeptide repeat domain"/>
    <property type="match status" value="1"/>
</dbReference>
<protein>
    <submittedName>
        <fullName evidence="5">Serine hydrolase</fullName>
    </submittedName>
</protein>
<dbReference type="PANTHER" id="PTHR46825:SF9">
    <property type="entry name" value="BETA-LACTAMASE-RELATED DOMAIN-CONTAINING PROTEIN"/>
    <property type="match status" value="1"/>
</dbReference>
<evidence type="ECO:0000256" key="1">
    <source>
        <dbReference type="ARBA" id="ARBA00022737"/>
    </source>
</evidence>
<dbReference type="Proteomes" id="UP000490980">
    <property type="component" value="Unassembled WGS sequence"/>
</dbReference>
<dbReference type="InterPro" id="IPR050491">
    <property type="entry name" value="AmpC-like"/>
</dbReference>
<keyword evidence="6" id="KW-1185">Reference proteome</keyword>